<proteinExistence type="predicted"/>
<evidence type="ECO:0000259" key="1">
    <source>
        <dbReference type="Pfam" id="PF00551"/>
    </source>
</evidence>
<gene>
    <name evidence="2" type="ORF">RM529_02980</name>
</gene>
<reference evidence="2 3" key="1">
    <citation type="submission" date="2023-09" db="EMBL/GenBank/DDBJ databases">
        <authorList>
            <person name="Rey-Velasco X."/>
        </authorList>
    </citation>
    <scope>NUCLEOTIDE SEQUENCE [LARGE SCALE GENOMIC DNA]</scope>
    <source>
        <strain evidence="2 3">F297</strain>
    </source>
</reference>
<feature type="domain" description="Formyl transferase N-terminal" evidence="1">
    <location>
        <begin position="60"/>
        <end position="148"/>
    </location>
</feature>
<sequence>MKLALVGNNDGPLRILRSLQKKDLPVCVGLQKAISRDLENQYLQYINVNNFYTQFGEDLLFKILEQYQPEIVINCFCNFKFVKLLNIYKVFNVHLSALPRYRGRHPLHWALINGEQQIGITIHEMTFGFDEGPIYWQKKIRGTDNLSVSAAREELLQLLEDDFQDFMLRYKKGEITPHENLDEEATLIKRRIPADSELTEWGNRDLIFRKVWALCSEKNPAFITINNQEIPVKEAEKINFNSNYSEGRIVDFQDGFVEVSCGGRAGIRLKLLGHIPNFKIDQDYI</sequence>
<dbReference type="Proteomes" id="UP001248819">
    <property type="component" value="Unassembled WGS sequence"/>
</dbReference>
<evidence type="ECO:0000313" key="2">
    <source>
        <dbReference type="EMBL" id="MDT0649088.1"/>
    </source>
</evidence>
<name>A0ABU3CRV9_9FLAO</name>
<evidence type="ECO:0000313" key="3">
    <source>
        <dbReference type="Proteomes" id="UP001248819"/>
    </source>
</evidence>
<organism evidence="2 3">
    <name type="scientific">Autumnicola edwardsiae</name>
    <dbReference type="NCBI Taxonomy" id="3075594"/>
    <lineage>
        <taxon>Bacteria</taxon>
        <taxon>Pseudomonadati</taxon>
        <taxon>Bacteroidota</taxon>
        <taxon>Flavobacteriia</taxon>
        <taxon>Flavobacteriales</taxon>
        <taxon>Flavobacteriaceae</taxon>
        <taxon>Autumnicola</taxon>
    </lineage>
</organism>
<accession>A0ABU3CRV9</accession>
<dbReference type="PANTHER" id="PTHR11138:SF5">
    <property type="entry name" value="METHIONYL-TRNA FORMYLTRANSFERASE, MITOCHONDRIAL"/>
    <property type="match status" value="1"/>
</dbReference>
<dbReference type="RefSeq" id="WP_311483266.1">
    <property type="nucleotide sequence ID" value="NZ_JAVRHP010000008.1"/>
</dbReference>
<dbReference type="PANTHER" id="PTHR11138">
    <property type="entry name" value="METHIONYL-TRNA FORMYLTRANSFERASE"/>
    <property type="match status" value="1"/>
</dbReference>
<protein>
    <submittedName>
        <fullName evidence="2">Formyltransferase family protein</fullName>
    </submittedName>
</protein>
<dbReference type="Pfam" id="PF00551">
    <property type="entry name" value="Formyl_trans_N"/>
    <property type="match status" value="1"/>
</dbReference>
<dbReference type="InterPro" id="IPR002376">
    <property type="entry name" value="Formyl_transf_N"/>
</dbReference>
<dbReference type="EMBL" id="JAVRHP010000008">
    <property type="protein sequence ID" value="MDT0649088.1"/>
    <property type="molecule type" value="Genomic_DNA"/>
</dbReference>
<comment type="caution">
    <text evidence="2">The sequence shown here is derived from an EMBL/GenBank/DDBJ whole genome shotgun (WGS) entry which is preliminary data.</text>
</comment>
<dbReference type="SUPFAM" id="SSF53328">
    <property type="entry name" value="Formyltransferase"/>
    <property type="match status" value="1"/>
</dbReference>
<dbReference type="Gene3D" id="3.40.50.12230">
    <property type="match status" value="1"/>
</dbReference>
<keyword evidence="3" id="KW-1185">Reference proteome</keyword>
<dbReference type="InterPro" id="IPR036477">
    <property type="entry name" value="Formyl_transf_N_sf"/>
</dbReference>